<dbReference type="Proteomes" id="UP000517753">
    <property type="component" value="Unassembled WGS sequence"/>
</dbReference>
<dbReference type="EMBL" id="JACCBY010000008">
    <property type="protein sequence ID" value="NYD91999.1"/>
    <property type="molecule type" value="Genomic_DNA"/>
</dbReference>
<evidence type="ECO:0000313" key="3">
    <source>
        <dbReference type="Proteomes" id="UP000517753"/>
    </source>
</evidence>
<proteinExistence type="predicted"/>
<dbReference type="Gene3D" id="1.10.890.40">
    <property type="match status" value="1"/>
</dbReference>
<organism evidence="2 3">
    <name type="scientific">Sphingomonas melonis</name>
    <dbReference type="NCBI Taxonomy" id="152682"/>
    <lineage>
        <taxon>Bacteria</taxon>
        <taxon>Pseudomonadati</taxon>
        <taxon>Pseudomonadota</taxon>
        <taxon>Alphaproteobacteria</taxon>
        <taxon>Sphingomonadales</taxon>
        <taxon>Sphingomonadaceae</taxon>
        <taxon>Sphingomonas</taxon>
    </lineage>
</organism>
<name>A0A7Y9K4I7_9SPHN</name>
<feature type="domain" description="Rap1a immunity protein" evidence="1">
    <location>
        <begin position="22"/>
        <end position="103"/>
    </location>
</feature>
<keyword evidence="3" id="KW-1185">Reference proteome</keyword>
<dbReference type="AlphaFoldDB" id="A0A7Y9K4I7"/>
<evidence type="ECO:0000313" key="2">
    <source>
        <dbReference type="EMBL" id="NYD91999.1"/>
    </source>
</evidence>
<reference evidence="2 3" key="1">
    <citation type="submission" date="2020-08" db="EMBL/GenBank/DDBJ databases">
        <title>The Agave Microbiome: Exploring the role of microbial communities in plant adaptations to desert environments.</title>
        <authorList>
            <person name="Partida-Martinez L.P."/>
        </authorList>
    </citation>
    <scope>NUCLEOTIDE SEQUENCE [LARGE SCALE GENOMIC DNA]</scope>
    <source>
        <strain evidence="2 3">AS2.3</strain>
    </source>
</reference>
<accession>A0A7Y9K4I7</accession>
<dbReference type="Pfam" id="PF18602">
    <property type="entry name" value="Rap1a"/>
    <property type="match status" value="1"/>
</dbReference>
<comment type="caution">
    <text evidence="2">The sequence shown here is derived from an EMBL/GenBank/DDBJ whole genome shotgun (WGS) entry which is preliminary data.</text>
</comment>
<sequence length="120" mass="13091">MLMLTLALLAAADRPVVVSALTTGQLVEQCRGKDNDPTSNFCTGYILGVFDTLSLARQICPSPARASNIEVLAAARKYLRKHKKENAAPAFVVRDALRDAFPCSTAKKPSAPPRRERSRH</sequence>
<gene>
    <name evidence="2" type="ORF">HD841_003819</name>
</gene>
<dbReference type="InterPro" id="IPR041238">
    <property type="entry name" value="Rap1a"/>
</dbReference>
<dbReference type="RefSeq" id="WP_179510400.1">
    <property type="nucleotide sequence ID" value="NZ_JACCBY010000008.1"/>
</dbReference>
<protein>
    <recommendedName>
        <fullName evidence="1">Rap1a immunity protein domain-containing protein</fullName>
    </recommendedName>
</protein>
<evidence type="ECO:0000259" key="1">
    <source>
        <dbReference type="Pfam" id="PF18602"/>
    </source>
</evidence>